<dbReference type="Gene3D" id="1.20.1420.30">
    <property type="entry name" value="NCX, central ion-binding region"/>
    <property type="match status" value="2"/>
</dbReference>
<dbReference type="GeneID" id="19905685"/>
<dbReference type="STRING" id="1168221.R7Z560"/>
<comment type="caution">
    <text evidence="10">Lacks conserved residue(s) required for the propagation of feature annotation.</text>
</comment>
<keyword evidence="7 10" id="KW-1133">Transmembrane helix</keyword>
<dbReference type="InterPro" id="IPR044880">
    <property type="entry name" value="NCX_ion-bd_dom_sf"/>
</dbReference>
<feature type="transmembrane region" description="Helical" evidence="10">
    <location>
        <begin position="202"/>
        <end position="220"/>
    </location>
</feature>
<feature type="domain" description="Sodium/calcium exchanger membrane region" evidence="12">
    <location>
        <begin position="86"/>
        <end position="267"/>
    </location>
</feature>
<dbReference type="eggNOG" id="KOG1397">
    <property type="taxonomic scope" value="Eukaryota"/>
</dbReference>
<dbReference type="PANTHER" id="PTHR31503:SF14">
    <property type="entry name" value="VACUOLAR CALCIUM ION TRANSPORTER"/>
    <property type="match status" value="1"/>
</dbReference>
<dbReference type="FunFam" id="1.20.1420.30:FF:000027">
    <property type="entry name" value="Vacuolar calcium ion transporter"/>
    <property type="match status" value="1"/>
</dbReference>
<dbReference type="PANTHER" id="PTHR31503">
    <property type="entry name" value="VACUOLAR CALCIUM ION TRANSPORTER"/>
    <property type="match status" value="1"/>
</dbReference>
<keyword evidence="4 10" id="KW-0109">Calcium transport</keyword>
<feature type="region of interest" description="Disordered" evidence="11">
    <location>
        <begin position="1"/>
        <end position="28"/>
    </location>
</feature>
<dbReference type="OrthoDB" id="1699231at2759"/>
<evidence type="ECO:0000256" key="5">
    <source>
        <dbReference type="ARBA" id="ARBA00022692"/>
    </source>
</evidence>
<feature type="transmembrane region" description="Helical" evidence="10">
    <location>
        <begin position="367"/>
        <end position="393"/>
    </location>
</feature>
<keyword evidence="9 10" id="KW-0472">Membrane</keyword>
<evidence type="ECO:0000256" key="6">
    <source>
        <dbReference type="ARBA" id="ARBA00022837"/>
    </source>
</evidence>
<dbReference type="Proteomes" id="UP000016924">
    <property type="component" value="Unassembled WGS sequence"/>
</dbReference>
<keyword evidence="6 10" id="KW-0106">Calcium</keyword>
<keyword evidence="8 10" id="KW-0406">Ion transport</keyword>
<comment type="similarity">
    <text evidence="2 10">Belongs to the Ca(2+):cation antiporter (CaCA) (TC 2.A.19) family.</text>
</comment>
<protein>
    <recommendedName>
        <fullName evidence="10">Vacuolar calcium ion transporter</fullName>
    </recommendedName>
</protein>
<feature type="transmembrane region" description="Helical" evidence="10">
    <location>
        <begin position="87"/>
        <end position="108"/>
    </location>
</feature>
<organism evidence="13 14">
    <name type="scientific">Coniosporium apollinis (strain CBS 100218)</name>
    <name type="common">Rock-inhabiting black yeast</name>
    <dbReference type="NCBI Taxonomy" id="1168221"/>
    <lineage>
        <taxon>Eukaryota</taxon>
        <taxon>Fungi</taxon>
        <taxon>Dikarya</taxon>
        <taxon>Ascomycota</taxon>
        <taxon>Pezizomycotina</taxon>
        <taxon>Dothideomycetes</taxon>
        <taxon>Dothideomycetes incertae sedis</taxon>
        <taxon>Coniosporium</taxon>
    </lineage>
</organism>
<evidence type="ECO:0000256" key="3">
    <source>
        <dbReference type="ARBA" id="ARBA00022448"/>
    </source>
</evidence>
<reference evidence="14" key="1">
    <citation type="submission" date="2012-06" db="EMBL/GenBank/DDBJ databases">
        <title>The genome sequence of Coniosporium apollinis CBS 100218.</title>
        <authorList>
            <consortium name="The Broad Institute Genome Sequencing Platform"/>
            <person name="Cuomo C."/>
            <person name="Gorbushina A."/>
            <person name="Noack S."/>
            <person name="Walker B."/>
            <person name="Young S.K."/>
            <person name="Zeng Q."/>
            <person name="Gargeya S."/>
            <person name="Fitzgerald M."/>
            <person name="Haas B."/>
            <person name="Abouelleil A."/>
            <person name="Alvarado L."/>
            <person name="Arachchi H.M."/>
            <person name="Berlin A.M."/>
            <person name="Chapman S.B."/>
            <person name="Goldberg J."/>
            <person name="Griggs A."/>
            <person name="Gujja S."/>
            <person name="Hansen M."/>
            <person name="Howarth C."/>
            <person name="Imamovic A."/>
            <person name="Larimer J."/>
            <person name="McCowan C."/>
            <person name="Montmayeur A."/>
            <person name="Murphy C."/>
            <person name="Neiman D."/>
            <person name="Pearson M."/>
            <person name="Priest M."/>
            <person name="Roberts A."/>
            <person name="Saif S."/>
            <person name="Shea T."/>
            <person name="Sisk P."/>
            <person name="Sykes S."/>
            <person name="Wortman J."/>
            <person name="Nusbaum C."/>
            <person name="Birren B."/>
        </authorList>
    </citation>
    <scope>NUCLEOTIDE SEQUENCE [LARGE SCALE GENOMIC DNA]</scope>
    <source>
        <strain evidence="14">CBS 100218</strain>
    </source>
</reference>
<dbReference type="InterPro" id="IPR004837">
    <property type="entry name" value="NaCa_Exmemb"/>
</dbReference>
<evidence type="ECO:0000256" key="10">
    <source>
        <dbReference type="RuleBase" id="RU365028"/>
    </source>
</evidence>
<keyword evidence="10" id="KW-0926">Vacuole</keyword>
<keyword evidence="10" id="KW-0050">Antiport</keyword>
<evidence type="ECO:0000256" key="7">
    <source>
        <dbReference type="ARBA" id="ARBA00022989"/>
    </source>
</evidence>
<evidence type="ECO:0000313" key="13">
    <source>
        <dbReference type="EMBL" id="EON69061.1"/>
    </source>
</evidence>
<accession>R7Z560</accession>
<name>R7Z560_CONA1</name>
<dbReference type="RefSeq" id="XP_007784378.1">
    <property type="nucleotide sequence ID" value="XM_007786188.1"/>
</dbReference>
<dbReference type="Pfam" id="PF01699">
    <property type="entry name" value="Na_Ca_ex"/>
    <property type="match status" value="2"/>
</dbReference>
<dbReference type="GO" id="GO:0000329">
    <property type="term" value="C:fungal-type vacuole membrane"/>
    <property type="evidence" value="ECO:0007669"/>
    <property type="project" value="TreeGrafter"/>
</dbReference>
<dbReference type="OMA" id="QVGPHSY"/>
<keyword evidence="14" id="KW-1185">Reference proteome</keyword>
<dbReference type="GO" id="GO:0012505">
    <property type="term" value="C:endomembrane system"/>
    <property type="evidence" value="ECO:0007669"/>
    <property type="project" value="UniProtKB-SubCell"/>
</dbReference>
<dbReference type="GO" id="GO:0015369">
    <property type="term" value="F:calcium:proton antiporter activity"/>
    <property type="evidence" value="ECO:0007669"/>
    <property type="project" value="UniProtKB-UniRule"/>
</dbReference>
<keyword evidence="3 10" id="KW-0813">Transport</keyword>
<feature type="domain" description="Sodium/calcium exchanger membrane region" evidence="12">
    <location>
        <begin position="305"/>
        <end position="445"/>
    </location>
</feature>
<feature type="transmembrane region" description="Helical" evidence="10">
    <location>
        <begin position="161"/>
        <end position="181"/>
    </location>
</feature>
<comment type="function">
    <text evidence="10">Has a role in promoting intracellular calcium ion sequestration via the exchange of calcium ions for hydrogen ions across the vacuolar membrane. Involved also in manganese ion homeostasis via its uptake into the vacuole.</text>
</comment>
<dbReference type="InterPro" id="IPR004798">
    <property type="entry name" value="CAX-like"/>
</dbReference>
<sequence>MSPSNHGHGDGRGASEDNSSESHPLLPSFIPQTIHPDGESGRSGFHPRHFFQVLWQSSSQVSMAVNLLWPFVPVAIIMHYATRDLQLWIFAASYVGMVPVANLLGFAGQQFARKMPKVSGILIETTFGSIVEIVLFLTLIVKHKPVEGTAEHGNLIPVIQAAILGSILTNLLLCLGLCFFVGGIRQQVQTFHAAVSEVGSGLLLVAGFGLLIPSAFYSALKGSAVSHPKHHGHHSFTDERLQHDILKISQITSILLIIAFAIYIFFNARTHHSVFDEVLEHDEHRDLDRHEDLAKPKFTFTECAVALTISIALVTLLAVFLVERIDDVVEAGVPDQFLGLILLPLVEKAAEHLTAIDEAWDGQMNFALYHCLGPSIQTALFNAPLVVLVGWAIGKPMDLNFEIFMIALLVLSILVVGNFLRDKECNYLEGALLVIVYVIMAVAAWYYPNPDVATSNGGEFLAGGAAGVRPLVLQMHG</sequence>
<evidence type="ECO:0000256" key="11">
    <source>
        <dbReference type="SAM" id="MobiDB-lite"/>
    </source>
</evidence>
<feature type="transmembrane region" description="Helical" evidence="10">
    <location>
        <begin position="61"/>
        <end position="81"/>
    </location>
</feature>
<comment type="subcellular location">
    <subcellularLocation>
        <location evidence="1">Endomembrane system</location>
        <topology evidence="1">Multi-pass membrane protein</topology>
    </subcellularLocation>
    <subcellularLocation>
        <location evidence="10">Vacuole membrane</location>
    </subcellularLocation>
</comment>
<dbReference type="FunFam" id="1.20.1420.30:FF:000026">
    <property type="entry name" value="Vacuolar calcium ion transporter"/>
    <property type="match status" value="1"/>
</dbReference>
<evidence type="ECO:0000256" key="9">
    <source>
        <dbReference type="ARBA" id="ARBA00023136"/>
    </source>
</evidence>
<feature type="transmembrane region" description="Helical" evidence="10">
    <location>
        <begin position="245"/>
        <end position="266"/>
    </location>
</feature>
<feature type="transmembrane region" description="Helical" evidence="10">
    <location>
        <begin position="120"/>
        <end position="141"/>
    </location>
</feature>
<proteinExistence type="inferred from homology"/>
<dbReference type="GO" id="GO:0006874">
    <property type="term" value="P:intracellular calcium ion homeostasis"/>
    <property type="evidence" value="ECO:0007669"/>
    <property type="project" value="TreeGrafter"/>
</dbReference>
<feature type="transmembrane region" description="Helical" evidence="10">
    <location>
        <begin position="427"/>
        <end position="447"/>
    </location>
</feature>
<evidence type="ECO:0000256" key="2">
    <source>
        <dbReference type="ARBA" id="ARBA00008170"/>
    </source>
</evidence>
<evidence type="ECO:0000313" key="14">
    <source>
        <dbReference type="Proteomes" id="UP000016924"/>
    </source>
</evidence>
<dbReference type="EMBL" id="JH767605">
    <property type="protein sequence ID" value="EON69061.1"/>
    <property type="molecule type" value="Genomic_DNA"/>
</dbReference>
<evidence type="ECO:0000259" key="12">
    <source>
        <dbReference type="Pfam" id="PF01699"/>
    </source>
</evidence>
<dbReference type="NCBIfam" id="TIGR00378">
    <property type="entry name" value="cax"/>
    <property type="match status" value="1"/>
</dbReference>
<keyword evidence="5 10" id="KW-0812">Transmembrane</keyword>
<evidence type="ECO:0000256" key="8">
    <source>
        <dbReference type="ARBA" id="ARBA00023065"/>
    </source>
</evidence>
<evidence type="ECO:0000256" key="4">
    <source>
        <dbReference type="ARBA" id="ARBA00022568"/>
    </source>
</evidence>
<feature type="transmembrane region" description="Helical" evidence="10">
    <location>
        <begin position="399"/>
        <end position="420"/>
    </location>
</feature>
<feature type="transmembrane region" description="Helical" evidence="10">
    <location>
        <begin position="303"/>
        <end position="322"/>
    </location>
</feature>
<gene>
    <name evidence="13" type="ORF">W97_08374</name>
</gene>
<dbReference type="AlphaFoldDB" id="R7Z560"/>
<dbReference type="HOGENOM" id="CLU_008721_1_1_1"/>
<dbReference type="InterPro" id="IPR004713">
    <property type="entry name" value="CaH_exchang"/>
</dbReference>
<evidence type="ECO:0000256" key="1">
    <source>
        <dbReference type="ARBA" id="ARBA00004127"/>
    </source>
</evidence>